<sequence length="180" mass="20215">MKFDENPVSQAMVTGRIQVVADGQTLTRLIDENGELVTDRTAPCGYVGTRILFDLLNLTKAVSLLKRGNVGLYEQYRSEFTGERFDLLFERLSDNAVRICYQDRTTKSKSVEHPAPPAEVALGASVELDELCDQVISCDERLLKFAREADLDVEEPPLAAISEIVSELERLREDYEGFPQ</sequence>
<reference evidence="1 2" key="2">
    <citation type="submission" date="2019-04" db="EMBL/GenBank/DDBJ databases">
        <authorList>
            <person name="Yang S."/>
            <person name="Wei W."/>
        </authorList>
    </citation>
    <scope>NUCLEOTIDE SEQUENCE [LARGE SCALE GENOMIC DNA]</scope>
    <source>
        <strain evidence="2">ZP60</strain>
    </source>
</reference>
<name>A0A4D6K7R2_9EURY</name>
<reference evidence="1 2" key="1">
    <citation type="submission" date="2019-04" db="EMBL/GenBank/DDBJ databases">
        <title>Complete genome sequence of Arthrobacter sp. ZXY-2 associated with effective atrazine degradation and salt adaptation.</title>
        <authorList>
            <person name="Zhao X."/>
        </authorList>
    </citation>
    <scope>NUCLEOTIDE SEQUENCE [LARGE SCALE GENOMIC DNA]</scope>
    <source>
        <strain evidence="2">ZP60</strain>
    </source>
</reference>
<gene>
    <name evidence="1" type="ORF">E5139_00700</name>
</gene>
<accession>A0A4D6K7R2</accession>
<dbReference type="EMBL" id="CP039375">
    <property type="protein sequence ID" value="QCD64218.1"/>
    <property type="molecule type" value="Genomic_DNA"/>
</dbReference>
<dbReference type="KEGG" id="halz:E5139_00700"/>
<proteinExistence type="predicted"/>
<dbReference type="Proteomes" id="UP000297053">
    <property type="component" value="Chromosome"/>
</dbReference>
<dbReference type="AlphaFoldDB" id="A0A4D6K7R2"/>
<dbReference type="GeneID" id="42177411"/>
<organism evidence="1 2">
    <name type="scientific">Halomicrobium mukohataei</name>
    <dbReference type="NCBI Taxonomy" id="57705"/>
    <lineage>
        <taxon>Archaea</taxon>
        <taxon>Methanobacteriati</taxon>
        <taxon>Methanobacteriota</taxon>
        <taxon>Stenosarchaea group</taxon>
        <taxon>Halobacteria</taxon>
        <taxon>Halobacteriales</taxon>
        <taxon>Haloarculaceae</taxon>
        <taxon>Halomicrobium</taxon>
    </lineage>
</organism>
<protein>
    <submittedName>
        <fullName evidence="1">Uncharacterized protein</fullName>
    </submittedName>
</protein>
<dbReference type="RefSeq" id="WP_126967071.1">
    <property type="nucleotide sequence ID" value="NZ_CP039375.1"/>
</dbReference>
<evidence type="ECO:0000313" key="2">
    <source>
        <dbReference type="Proteomes" id="UP000297053"/>
    </source>
</evidence>
<evidence type="ECO:0000313" key="1">
    <source>
        <dbReference type="EMBL" id="QCD64218.1"/>
    </source>
</evidence>